<sequence>MSEEEVVTGDEAPSGSGHRIKIKMTNEGRVLEEKGPSKGISPLSPLPPPHEGPAGGSVDGKHELNKVERAPETSSGIPASSPGTEPAGSTLSPPLGRADIEHSISSETAEGRNEGRPLCAETLASPESTPASTAPPKKKTSKAKRQRAPGPGKAPVEPTSLPVADVEAQQVTEESSSGPSASCAPPSAPPPGSHGHLRRQQPRHGQQG</sequence>
<name>W7TT78_9STRA</name>
<feature type="compositionally biased region" description="Basic and acidic residues" evidence="1">
    <location>
        <begin position="24"/>
        <end position="36"/>
    </location>
</feature>
<feature type="compositionally biased region" description="Basic and acidic residues" evidence="1">
    <location>
        <begin position="59"/>
        <end position="71"/>
    </location>
</feature>
<organism evidence="2 3">
    <name type="scientific">Nannochloropsis gaditana</name>
    <dbReference type="NCBI Taxonomy" id="72520"/>
    <lineage>
        <taxon>Eukaryota</taxon>
        <taxon>Sar</taxon>
        <taxon>Stramenopiles</taxon>
        <taxon>Ochrophyta</taxon>
        <taxon>Eustigmatophyceae</taxon>
        <taxon>Eustigmatales</taxon>
        <taxon>Monodopsidaceae</taxon>
        <taxon>Nannochloropsis</taxon>
    </lineage>
</organism>
<dbReference type="OrthoDB" id="10363091at2759"/>
<feature type="compositionally biased region" description="Basic and acidic residues" evidence="1">
    <location>
        <begin position="98"/>
        <end position="115"/>
    </location>
</feature>
<feature type="compositionally biased region" description="Polar residues" evidence="1">
    <location>
        <begin position="72"/>
        <end position="92"/>
    </location>
</feature>
<keyword evidence="3" id="KW-1185">Reference proteome</keyword>
<proteinExistence type="predicted"/>
<comment type="caution">
    <text evidence="2">The sequence shown here is derived from an EMBL/GenBank/DDBJ whole genome shotgun (WGS) entry which is preliminary data.</text>
</comment>
<dbReference type="EMBL" id="AZIL01000169">
    <property type="protein sequence ID" value="EWM29367.1"/>
    <property type="molecule type" value="Genomic_DNA"/>
</dbReference>
<accession>W7TT78</accession>
<feature type="compositionally biased region" description="Low complexity" evidence="1">
    <location>
        <begin position="175"/>
        <end position="185"/>
    </location>
</feature>
<evidence type="ECO:0000313" key="2">
    <source>
        <dbReference type="EMBL" id="EWM29367.1"/>
    </source>
</evidence>
<feature type="region of interest" description="Disordered" evidence="1">
    <location>
        <begin position="1"/>
        <end position="208"/>
    </location>
</feature>
<dbReference type="Proteomes" id="UP000019335">
    <property type="component" value="Chromosome 3"/>
</dbReference>
<reference evidence="2 3" key="1">
    <citation type="journal article" date="2014" name="Mol. Plant">
        <title>Chromosome Scale Genome Assembly and Transcriptome Profiling of Nannochloropsis gaditana in Nitrogen Depletion.</title>
        <authorList>
            <person name="Corteggiani Carpinelli E."/>
            <person name="Telatin A."/>
            <person name="Vitulo N."/>
            <person name="Forcato C."/>
            <person name="D'Angelo M."/>
            <person name="Schiavon R."/>
            <person name="Vezzi A."/>
            <person name="Giacometti G.M."/>
            <person name="Morosinotto T."/>
            <person name="Valle G."/>
        </authorList>
    </citation>
    <scope>NUCLEOTIDE SEQUENCE [LARGE SCALE GENOMIC DNA]</scope>
    <source>
        <strain evidence="2 3">B-31</strain>
    </source>
</reference>
<dbReference type="AlphaFoldDB" id="W7TT78"/>
<feature type="compositionally biased region" description="Low complexity" evidence="1">
    <location>
        <begin position="122"/>
        <end position="135"/>
    </location>
</feature>
<evidence type="ECO:0000256" key="1">
    <source>
        <dbReference type="SAM" id="MobiDB-lite"/>
    </source>
</evidence>
<protein>
    <submittedName>
        <fullName evidence="2">Uncharacterized protein</fullName>
    </submittedName>
</protein>
<gene>
    <name evidence="2" type="ORF">Naga_100028g39</name>
</gene>
<evidence type="ECO:0000313" key="3">
    <source>
        <dbReference type="Proteomes" id="UP000019335"/>
    </source>
</evidence>
<feature type="compositionally biased region" description="Basic residues" evidence="1">
    <location>
        <begin position="136"/>
        <end position="147"/>
    </location>
</feature>